<feature type="transmembrane region" description="Helical" evidence="1">
    <location>
        <begin position="213"/>
        <end position="236"/>
    </location>
</feature>
<dbReference type="STRING" id="1122133.SAMN02745157_1140"/>
<keyword evidence="1" id="KW-1133">Transmembrane helix</keyword>
<dbReference type="GO" id="GO:0016020">
    <property type="term" value="C:membrane"/>
    <property type="evidence" value="ECO:0007669"/>
    <property type="project" value="TreeGrafter"/>
</dbReference>
<dbReference type="OrthoDB" id="9792534at2"/>
<dbReference type="InterPro" id="IPR039393">
    <property type="entry name" value="Rhizopine-oxygenase-like"/>
</dbReference>
<sequence length="365" mass="41564">MTAQDFSADYQKRDYSLVGFETQRAIERGLATAQWYQCPIGRKELKELMRRSDGPALRDAAIWFGALALSGLGGWYFWGTWACVPFFLVYGVLYGSASDSRWHECGHRTAFKTTWMNDVVYAIACFMILREPTVWRWSHTRHHTDTIIVGRDPEIAVPRPPDILGLVLNIFALKSAWSLAKKLALHVQGKLDPEEATFIPEMERPKVFREARIMTAIFLGVALWCVAIGSILPAMFIGLPSIYGGFMTIFFGLTQHAGLDEDVLDHRLNSRTIYMNPVFRFLYLNMNYHVEHHMFPMVPYHALPRLHAAIKDDCPTPYASCWDAYKEIIPALLRQRREPGWYVKRQLPSHVAPLDVGAAGTVAAE</sequence>
<dbReference type="Proteomes" id="UP000184485">
    <property type="component" value="Unassembled WGS sequence"/>
</dbReference>
<feature type="transmembrane region" description="Helical" evidence="1">
    <location>
        <begin position="75"/>
        <end position="97"/>
    </location>
</feature>
<name>A0A1M4X3Z4_9HYPH</name>
<proteinExistence type="predicted"/>
<dbReference type="PANTHER" id="PTHR19353">
    <property type="entry name" value="FATTY ACID DESATURASE 2"/>
    <property type="match status" value="1"/>
</dbReference>
<accession>A0A1M4X3Z4</accession>
<organism evidence="3 4">
    <name type="scientific">Kaistia soli DSM 19436</name>
    <dbReference type="NCBI Taxonomy" id="1122133"/>
    <lineage>
        <taxon>Bacteria</taxon>
        <taxon>Pseudomonadati</taxon>
        <taxon>Pseudomonadota</taxon>
        <taxon>Alphaproteobacteria</taxon>
        <taxon>Hyphomicrobiales</taxon>
        <taxon>Kaistiaceae</taxon>
        <taxon>Kaistia</taxon>
    </lineage>
</organism>
<dbReference type="RefSeq" id="WP_073051744.1">
    <property type="nucleotide sequence ID" value="NZ_FQUP01000001.1"/>
</dbReference>
<protein>
    <submittedName>
        <fullName evidence="3">Fatty acid desaturase</fullName>
    </submittedName>
</protein>
<dbReference type="AlphaFoldDB" id="A0A1M4X3Z4"/>
<gene>
    <name evidence="3" type="ORF">SAMN02745157_1140</name>
</gene>
<dbReference type="GO" id="GO:0016717">
    <property type="term" value="F:oxidoreductase activity, acting on paired donors, with oxidation of a pair of donors resulting in the reduction of molecular oxygen to two molecules of water"/>
    <property type="evidence" value="ECO:0007669"/>
    <property type="project" value="TreeGrafter"/>
</dbReference>
<keyword evidence="1" id="KW-0472">Membrane</keyword>
<dbReference type="CDD" id="cd03511">
    <property type="entry name" value="Rhizopine-oxygenase-like"/>
    <property type="match status" value="1"/>
</dbReference>
<evidence type="ECO:0000313" key="3">
    <source>
        <dbReference type="EMBL" id="SHE88179.1"/>
    </source>
</evidence>
<evidence type="ECO:0000313" key="4">
    <source>
        <dbReference type="Proteomes" id="UP000184485"/>
    </source>
</evidence>
<dbReference type="GO" id="GO:0008610">
    <property type="term" value="P:lipid biosynthetic process"/>
    <property type="evidence" value="ECO:0007669"/>
    <property type="project" value="UniProtKB-ARBA"/>
</dbReference>
<evidence type="ECO:0000259" key="2">
    <source>
        <dbReference type="Pfam" id="PF00487"/>
    </source>
</evidence>
<reference evidence="3 4" key="1">
    <citation type="submission" date="2016-11" db="EMBL/GenBank/DDBJ databases">
        <authorList>
            <person name="Jaros S."/>
            <person name="Januszkiewicz K."/>
            <person name="Wedrychowicz H."/>
        </authorList>
    </citation>
    <scope>NUCLEOTIDE SEQUENCE [LARGE SCALE GENOMIC DNA]</scope>
    <source>
        <strain evidence="3 4">DSM 19436</strain>
    </source>
</reference>
<keyword evidence="1" id="KW-0812">Transmembrane</keyword>
<dbReference type="InterPro" id="IPR012171">
    <property type="entry name" value="Fatty_acid_desaturase"/>
</dbReference>
<feature type="domain" description="Fatty acid desaturase" evidence="2">
    <location>
        <begin position="80"/>
        <end position="323"/>
    </location>
</feature>
<dbReference type="EMBL" id="FQUP01000001">
    <property type="protein sequence ID" value="SHE88179.1"/>
    <property type="molecule type" value="Genomic_DNA"/>
</dbReference>
<evidence type="ECO:0000256" key="1">
    <source>
        <dbReference type="SAM" id="Phobius"/>
    </source>
</evidence>
<dbReference type="PANTHER" id="PTHR19353:SF19">
    <property type="entry name" value="DELTA(5) FATTY ACID DESATURASE C-RELATED"/>
    <property type="match status" value="1"/>
</dbReference>
<dbReference type="InterPro" id="IPR005804">
    <property type="entry name" value="FA_desaturase_dom"/>
</dbReference>
<dbReference type="Pfam" id="PF00487">
    <property type="entry name" value="FA_desaturase"/>
    <property type="match status" value="1"/>
</dbReference>
<keyword evidence="4" id="KW-1185">Reference proteome</keyword>